<evidence type="ECO:0000313" key="8">
    <source>
        <dbReference type="Proteomes" id="UP000239388"/>
    </source>
</evidence>
<proteinExistence type="inferred from homology"/>
<dbReference type="InterPro" id="IPR014780">
    <property type="entry name" value="tRNA_psdUridine_synth_TruB"/>
</dbReference>
<accession>A0A2S8GEY8</accession>
<evidence type="ECO:0000259" key="6">
    <source>
        <dbReference type="Pfam" id="PF01509"/>
    </source>
</evidence>
<dbReference type="CDD" id="cd02573">
    <property type="entry name" value="PseudoU_synth_EcTruB"/>
    <property type="match status" value="1"/>
</dbReference>
<name>A0A2S8GEY8_9BACT</name>
<comment type="catalytic activity">
    <reaction evidence="1 5">
        <text>uridine(55) in tRNA = pseudouridine(55) in tRNA</text>
        <dbReference type="Rhea" id="RHEA:42532"/>
        <dbReference type="Rhea" id="RHEA-COMP:10101"/>
        <dbReference type="Rhea" id="RHEA-COMP:10102"/>
        <dbReference type="ChEBI" id="CHEBI:65314"/>
        <dbReference type="ChEBI" id="CHEBI:65315"/>
        <dbReference type="EC" id="5.4.99.25"/>
    </reaction>
</comment>
<dbReference type="RefSeq" id="WP_105351158.1">
    <property type="nucleotide sequence ID" value="NZ_PUIB01000003.1"/>
</dbReference>
<feature type="domain" description="Pseudouridine synthase II N-terminal" evidence="6">
    <location>
        <begin position="24"/>
        <end position="171"/>
    </location>
</feature>
<keyword evidence="3 5" id="KW-0819">tRNA processing</keyword>
<dbReference type="GO" id="GO:0003723">
    <property type="term" value="F:RNA binding"/>
    <property type="evidence" value="ECO:0007669"/>
    <property type="project" value="InterPro"/>
</dbReference>
<organism evidence="7 8">
    <name type="scientific">Blastopirellula marina</name>
    <dbReference type="NCBI Taxonomy" id="124"/>
    <lineage>
        <taxon>Bacteria</taxon>
        <taxon>Pseudomonadati</taxon>
        <taxon>Planctomycetota</taxon>
        <taxon>Planctomycetia</taxon>
        <taxon>Pirellulales</taxon>
        <taxon>Pirellulaceae</taxon>
        <taxon>Blastopirellula</taxon>
    </lineage>
</organism>
<gene>
    <name evidence="5 7" type="primary">truB</name>
    <name evidence="7" type="ORF">C5Y98_02105</name>
</gene>
<protein>
    <recommendedName>
        <fullName evidence="5">tRNA pseudouridine synthase B</fullName>
        <ecNumber evidence="5">5.4.99.25</ecNumber>
    </recommendedName>
    <alternativeName>
        <fullName evidence="5">tRNA pseudouridine(55) synthase</fullName>
        <shortName evidence="5">Psi55 synthase</shortName>
    </alternativeName>
    <alternativeName>
        <fullName evidence="5">tRNA pseudouridylate synthase</fullName>
    </alternativeName>
    <alternativeName>
        <fullName evidence="5">tRNA-uridine isomerase</fullName>
    </alternativeName>
</protein>
<reference evidence="7 8" key="1">
    <citation type="submission" date="2018-02" db="EMBL/GenBank/DDBJ databases">
        <title>Comparative genomes isolates from brazilian mangrove.</title>
        <authorList>
            <person name="Araujo J.E."/>
            <person name="Taketani R.G."/>
            <person name="Silva M.C.P."/>
            <person name="Loureco M.V."/>
            <person name="Andreote F.D."/>
        </authorList>
    </citation>
    <scope>NUCLEOTIDE SEQUENCE [LARGE SCALE GENOMIC DNA]</scope>
    <source>
        <strain evidence="7 8">NAP PRIS-MGV</strain>
    </source>
</reference>
<keyword evidence="4 5" id="KW-0413">Isomerase</keyword>
<evidence type="ECO:0000313" key="7">
    <source>
        <dbReference type="EMBL" id="PQO42654.1"/>
    </source>
</evidence>
<comment type="similarity">
    <text evidence="2 5">Belongs to the pseudouridine synthase TruB family. Type 1 subfamily.</text>
</comment>
<comment type="caution">
    <text evidence="7">The sequence shown here is derived from an EMBL/GenBank/DDBJ whole genome shotgun (WGS) entry which is preliminary data.</text>
</comment>
<evidence type="ECO:0000256" key="2">
    <source>
        <dbReference type="ARBA" id="ARBA00005642"/>
    </source>
</evidence>
<dbReference type="NCBIfam" id="TIGR00431">
    <property type="entry name" value="TruB"/>
    <property type="match status" value="1"/>
</dbReference>
<evidence type="ECO:0000256" key="5">
    <source>
        <dbReference type="HAMAP-Rule" id="MF_01080"/>
    </source>
</evidence>
<dbReference type="SUPFAM" id="SSF55120">
    <property type="entry name" value="Pseudouridine synthase"/>
    <property type="match status" value="1"/>
</dbReference>
<dbReference type="GO" id="GO:0031119">
    <property type="term" value="P:tRNA pseudouridine synthesis"/>
    <property type="evidence" value="ECO:0007669"/>
    <property type="project" value="UniProtKB-UniRule"/>
</dbReference>
<evidence type="ECO:0000256" key="4">
    <source>
        <dbReference type="ARBA" id="ARBA00023235"/>
    </source>
</evidence>
<dbReference type="InterPro" id="IPR002501">
    <property type="entry name" value="PsdUridine_synth_N"/>
</dbReference>
<dbReference type="Proteomes" id="UP000239388">
    <property type="component" value="Unassembled WGS sequence"/>
</dbReference>
<dbReference type="GO" id="GO:0160148">
    <property type="term" value="F:tRNA pseudouridine(55) synthase activity"/>
    <property type="evidence" value="ECO:0007669"/>
    <property type="project" value="UniProtKB-EC"/>
</dbReference>
<feature type="active site" description="Nucleophile" evidence="5">
    <location>
        <position position="38"/>
    </location>
</feature>
<dbReference type="Pfam" id="PF01509">
    <property type="entry name" value="TruB_N"/>
    <property type="match status" value="1"/>
</dbReference>
<dbReference type="PANTHER" id="PTHR13767:SF2">
    <property type="entry name" value="PSEUDOURIDYLATE SYNTHASE TRUB1"/>
    <property type="match status" value="1"/>
</dbReference>
<sequence>MHGILNLNKPAGMTSRDVVNIVQRLIRPVKTGHAGTLDPLATGVLVCPVGHGTKLIEYVQRLPKTYVATFLLGQQSDTEDIEGNVQTLVDPPQPTLAEIEAALPPFLGRISQVPPAFSALKVAGKRAYDLARQGKQVELAAREIEVYSLSILGYEYPELKLEIVCGSGTYVRSLGRDLARSLGTEAIMSALERTAIGDFRLENALNPTTDFDRETIERSLLPTVQAVQALPQVTAGQQDIVRLSQGKLISVECELPGSHSGPYEVAVLNGEGCLVAVVQPGKEGGWRSVKNFANDYL</sequence>
<evidence type="ECO:0000256" key="3">
    <source>
        <dbReference type="ARBA" id="ARBA00022694"/>
    </source>
</evidence>
<dbReference type="HAMAP" id="MF_01080">
    <property type="entry name" value="TruB_bact"/>
    <property type="match status" value="1"/>
</dbReference>
<evidence type="ECO:0000256" key="1">
    <source>
        <dbReference type="ARBA" id="ARBA00000385"/>
    </source>
</evidence>
<dbReference type="GO" id="GO:1990481">
    <property type="term" value="P:mRNA pseudouridine synthesis"/>
    <property type="evidence" value="ECO:0007669"/>
    <property type="project" value="TreeGrafter"/>
</dbReference>
<dbReference type="EMBL" id="PUIB01000003">
    <property type="protein sequence ID" value="PQO42654.1"/>
    <property type="molecule type" value="Genomic_DNA"/>
</dbReference>
<dbReference type="Gene3D" id="3.30.2350.10">
    <property type="entry name" value="Pseudouridine synthase"/>
    <property type="match status" value="1"/>
</dbReference>
<dbReference type="AlphaFoldDB" id="A0A2S8GEY8"/>
<dbReference type="PANTHER" id="PTHR13767">
    <property type="entry name" value="TRNA-PSEUDOURIDINE SYNTHASE"/>
    <property type="match status" value="1"/>
</dbReference>
<dbReference type="EC" id="5.4.99.25" evidence="5"/>
<comment type="function">
    <text evidence="5">Responsible for synthesis of pseudouridine from uracil-55 in the psi GC loop of transfer RNAs.</text>
</comment>
<dbReference type="InterPro" id="IPR020103">
    <property type="entry name" value="PsdUridine_synth_cat_dom_sf"/>
</dbReference>
<dbReference type="OrthoDB" id="9802309at2"/>